<comment type="caution">
    <text evidence="1">The sequence shown here is derived from an EMBL/GenBank/DDBJ whole genome shotgun (WGS) entry which is preliminary data.</text>
</comment>
<sequence length="209" mass="22907">MVHTESDKTFGRSRSEEDQVVIQWLVYLLSKVADVDKDAVHAFHTAFEASSTGTDRIVNVTRGPNPEDPLDALCRDTTDPLTSVAFLPEMPRTGVPTRVAARNFDFRGLILLGSFNQVHNGHITLAQTAQQLLRARTGLGLHVAFELAVANADKGAIDRSTIVARIAACAPLSTVTRGLCFSRRNHSFVTRRACFQVVPLSWGRIRPTG</sequence>
<evidence type="ECO:0000313" key="2">
    <source>
        <dbReference type="Proteomes" id="UP001163321"/>
    </source>
</evidence>
<organism evidence="1 2">
    <name type="scientific">Peronosclerospora sorghi</name>
    <dbReference type="NCBI Taxonomy" id="230839"/>
    <lineage>
        <taxon>Eukaryota</taxon>
        <taxon>Sar</taxon>
        <taxon>Stramenopiles</taxon>
        <taxon>Oomycota</taxon>
        <taxon>Peronosporomycetes</taxon>
        <taxon>Peronosporales</taxon>
        <taxon>Peronosporaceae</taxon>
        <taxon>Peronosclerospora</taxon>
    </lineage>
</organism>
<dbReference type="Proteomes" id="UP001163321">
    <property type="component" value="Chromosome 1"/>
</dbReference>
<name>A0ACC0WQL4_9STRA</name>
<protein>
    <submittedName>
        <fullName evidence="1">Uncharacterized protein</fullName>
    </submittedName>
</protein>
<proteinExistence type="predicted"/>
<gene>
    <name evidence="1" type="ORF">PsorP6_001711</name>
</gene>
<keyword evidence="2" id="KW-1185">Reference proteome</keyword>
<reference evidence="1 2" key="1">
    <citation type="journal article" date="2022" name="bioRxiv">
        <title>The genome of the oomycete Peronosclerospora sorghi, a cosmopolitan pathogen of maize and sorghum, is inflated with dispersed pseudogenes.</title>
        <authorList>
            <person name="Fletcher K."/>
            <person name="Martin F."/>
            <person name="Isakeit T."/>
            <person name="Cavanaugh K."/>
            <person name="Magill C."/>
            <person name="Michelmore R."/>
        </authorList>
    </citation>
    <scope>NUCLEOTIDE SEQUENCE [LARGE SCALE GENOMIC DNA]</scope>
    <source>
        <strain evidence="1">P6</strain>
    </source>
</reference>
<dbReference type="EMBL" id="CM047580">
    <property type="protein sequence ID" value="KAI9921037.1"/>
    <property type="molecule type" value="Genomic_DNA"/>
</dbReference>
<accession>A0ACC0WQL4</accession>
<evidence type="ECO:0000313" key="1">
    <source>
        <dbReference type="EMBL" id="KAI9921037.1"/>
    </source>
</evidence>